<proteinExistence type="predicted"/>
<name>A0A2J6PKB5_9HELO</name>
<accession>A0A2J6PKB5</accession>
<dbReference type="STRING" id="1745343.A0A2J6PKB5"/>
<keyword evidence="1" id="KW-1133">Transmembrane helix</keyword>
<organism evidence="2 3">
    <name type="scientific">Hyaloscypha hepaticicola</name>
    <dbReference type="NCBI Taxonomy" id="2082293"/>
    <lineage>
        <taxon>Eukaryota</taxon>
        <taxon>Fungi</taxon>
        <taxon>Dikarya</taxon>
        <taxon>Ascomycota</taxon>
        <taxon>Pezizomycotina</taxon>
        <taxon>Leotiomycetes</taxon>
        <taxon>Helotiales</taxon>
        <taxon>Hyaloscyphaceae</taxon>
        <taxon>Hyaloscypha</taxon>
    </lineage>
</organism>
<evidence type="ECO:0000313" key="3">
    <source>
        <dbReference type="Proteomes" id="UP000235672"/>
    </source>
</evidence>
<feature type="transmembrane region" description="Helical" evidence="1">
    <location>
        <begin position="35"/>
        <end position="56"/>
    </location>
</feature>
<dbReference type="EMBL" id="KZ613521">
    <property type="protein sequence ID" value="PMD14492.1"/>
    <property type="molecule type" value="Genomic_DNA"/>
</dbReference>
<keyword evidence="1" id="KW-0472">Membrane</keyword>
<dbReference type="Proteomes" id="UP000235672">
    <property type="component" value="Unassembled WGS sequence"/>
</dbReference>
<keyword evidence="3" id="KW-1185">Reference proteome</keyword>
<dbReference type="InterPro" id="IPR021514">
    <property type="entry name" value="DUF3176"/>
</dbReference>
<feature type="transmembrane region" description="Helical" evidence="1">
    <location>
        <begin position="68"/>
        <end position="87"/>
    </location>
</feature>
<dbReference type="AlphaFoldDB" id="A0A2J6PKB5"/>
<evidence type="ECO:0000313" key="2">
    <source>
        <dbReference type="EMBL" id="PMD14492.1"/>
    </source>
</evidence>
<sequence length="557" mass="60154">MEKTYLVPTTTEYPPVEAVHQYTWRTGFRRIPWSAIFALVIVLICIPISAIILIASNGHPADWKIQPSVLLGLVHGIGNAALVFALWKGVDITWWRAALHGTTLEQLNRIWFSGTSVRSALWSIRHVSRIGIASVLCTMAGIAVSPLLQRASHTVLINAAKDVEMQIYLPQQLPSGFAGVAWNSDHPSLPGNTLLTPQFLLAIQLYWQGTPILARQEDGFVCDGTCRGTVKGAGVSQSCSSTTKTVDMTQIDATTGFPGFTTSFSRFLGTDGVTNLQVTASYISSVDTSCSATYVTEVCDIRLGVNTYPLIYANNSYILDSLEFSETLVSTYTTTDDLPDAPFESPAGLLSGLHWFADTYLASNSTIVHGTDPSGNDMYIEIPSGYLSSNHLNLTNEFSATVNCQFEYSSPTVQINDALNAVAFNAAQIAGMKGNAADLQTFPVLQTSPTIVYHSQYSFLAIGVVLMLLALVAVTFTLYGFWQIGHDTSLSPLETARALHAPILADGTNSSDLKGLVKEVGSKDVKYGVLAASGSHGGEVYKLGIGHPHMLVRHFTK</sequence>
<feature type="transmembrane region" description="Helical" evidence="1">
    <location>
        <begin position="457"/>
        <end position="482"/>
    </location>
</feature>
<keyword evidence="1" id="KW-0812">Transmembrane</keyword>
<dbReference type="Pfam" id="PF11374">
    <property type="entry name" value="DUF3176"/>
    <property type="match status" value="1"/>
</dbReference>
<dbReference type="OrthoDB" id="5357734at2759"/>
<dbReference type="PANTHER" id="PTHR37576:SF2">
    <property type="entry name" value="DEFECT AT LOW TEMPERATURE PROTEIN 1"/>
    <property type="match status" value="1"/>
</dbReference>
<reference evidence="2 3" key="1">
    <citation type="submission" date="2016-05" db="EMBL/GenBank/DDBJ databases">
        <title>A degradative enzymes factory behind the ericoid mycorrhizal symbiosis.</title>
        <authorList>
            <consortium name="DOE Joint Genome Institute"/>
            <person name="Martino E."/>
            <person name="Morin E."/>
            <person name="Grelet G."/>
            <person name="Kuo A."/>
            <person name="Kohler A."/>
            <person name="Daghino S."/>
            <person name="Barry K."/>
            <person name="Choi C."/>
            <person name="Cichocki N."/>
            <person name="Clum A."/>
            <person name="Copeland A."/>
            <person name="Hainaut M."/>
            <person name="Haridas S."/>
            <person name="Labutti K."/>
            <person name="Lindquist E."/>
            <person name="Lipzen A."/>
            <person name="Khouja H.-R."/>
            <person name="Murat C."/>
            <person name="Ohm R."/>
            <person name="Olson A."/>
            <person name="Spatafora J."/>
            <person name="Veneault-Fourrey C."/>
            <person name="Henrissat B."/>
            <person name="Grigoriev I."/>
            <person name="Martin F."/>
            <person name="Perotto S."/>
        </authorList>
    </citation>
    <scope>NUCLEOTIDE SEQUENCE [LARGE SCALE GENOMIC DNA]</scope>
    <source>
        <strain evidence="2 3">UAMH 7357</strain>
    </source>
</reference>
<protein>
    <submittedName>
        <fullName evidence="2">Uncharacterized protein</fullName>
    </submittedName>
</protein>
<evidence type="ECO:0000256" key="1">
    <source>
        <dbReference type="SAM" id="Phobius"/>
    </source>
</evidence>
<dbReference type="PANTHER" id="PTHR37576">
    <property type="entry name" value="DEFECT AT LOW TEMPERATURE PROTEIN 1"/>
    <property type="match status" value="1"/>
</dbReference>
<gene>
    <name evidence="2" type="ORF">NA56DRAFT_754706</name>
</gene>